<proteinExistence type="predicted"/>
<gene>
    <name evidence="3" type="ORF">DERF_002552</name>
</gene>
<feature type="chain" id="PRO_5037656093" evidence="2">
    <location>
        <begin position="26"/>
        <end position="209"/>
    </location>
</feature>
<feature type="compositionally biased region" description="Basic and acidic residues" evidence="1">
    <location>
        <begin position="152"/>
        <end position="187"/>
    </location>
</feature>
<dbReference type="Proteomes" id="UP000790347">
    <property type="component" value="Unassembled WGS sequence"/>
</dbReference>
<reference evidence="3" key="2">
    <citation type="journal article" date="2022" name="Res Sq">
        <title>Comparative Genomics Reveals Insights into the Divergent Evolution of Astigmatic Mites and Household Pest Adaptations.</title>
        <authorList>
            <person name="Xiong Q."/>
            <person name="Wan A.T.-Y."/>
            <person name="Liu X.-Y."/>
            <person name="Fung C.S.-H."/>
            <person name="Xiao X."/>
            <person name="Malainual N."/>
            <person name="Hou J."/>
            <person name="Wang L."/>
            <person name="Wang M."/>
            <person name="Yang K."/>
            <person name="Cui Y."/>
            <person name="Leung E."/>
            <person name="Nong W."/>
            <person name="Shin S.-K."/>
            <person name="Au S."/>
            <person name="Jeong K.Y."/>
            <person name="Chew F.T."/>
            <person name="Hui J."/>
            <person name="Leung T.F."/>
            <person name="Tungtrongchitr A."/>
            <person name="Zhong N."/>
            <person name="Liu Z."/>
            <person name="Tsui S."/>
        </authorList>
    </citation>
    <scope>NUCLEOTIDE SEQUENCE</scope>
    <source>
        <strain evidence="3">Derf</strain>
        <tissue evidence="3">Whole organism</tissue>
    </source>
</reference>
<feature type="signal peptide" evidence="2">
    <location>
        <begin position="1"/>
        <end position="25"/>
    </location>
</feature>
<dbReference type="AlphaFoldDB" id="A0A922IEL5"/>
<sequence>MLRCNPLFVIISLLVVVVISLPTEATYHYGIGSSYYYSGPKIPLFPATYCPPIIAPTIPTTTNYYQLIPTVYRPYVPVVYTSPLPIWYSSWPHSSYFWKIRSQNGTNTTDYIYKSKWYSPFWKYQGSIQHFPLSNETKNADDDSSSSSSSAVEKESEPIMMMKENETEQLERESEPMNENKMEMKNEKLKKKKSQKKRKTTKKQKNVML</sequence>
<evidence type="ECO:0000313" key="3">
    <source>
        <dbReference type="EMBL" id="KAH9528630.1"/>
    </source>
</evidence>
<keyword evidence="4" id="KW-1185">Reference proteome</keyword>
<comment type="caution">
    <text evidence="3">The sequence shown here is derived from an EMBL/GenBank/DDBJ whole genome shotgun (WGS) entry which is preliminary data.</text>
</comment>
<evidence type="ECO:0000256" key="2">
    <source>
        <dbReference type="SAM" id="SignalP"/>
    </source>
</evidence>
<accession>A0A922IEL5</accession>
<keyword evidence="2" id="KW-0732">Signal</keyword>
<dbReference type="EMBL" id="ASGP02000001">
    <property type="protein sequence ID" value="KAH9528630.1"/>
    <property type="molecule type" value="Genomic_DNA"/>
</dbReference>
<protein>
    <submittedName>
        <fullName evidence="3">Uncharacterized protein</fullName>
    </submittedName>
</protein>
<name>A0A922IEL5_DERFA</name>
<evidence type="ECO:0000313" key="4">
    <source>
        <dbReference type="Proteomes" id="UP000790347"/>
    </source>
</evidence>
<feature type="compositionally biased region" description="Basic residues" evidence="1">
    <location>
        <begin position="188"/>
        <end position="209"/>
    </location>
</feature>
<evidence type="ECO:0000256" key="1">
    <source>
        <dbReference type="SAM" id="MobiDB-lite"/>
    </source>
</evidence>
<organism evidence="3 4">
    <name type="scientific">Dermatophagoides farinae</name>
    <name type="common">American house dust mite</name>
    <dbReference type="NCBI Taxonomy" id="6954"/>
    <lineage>
        <taxon>Eukaryota</taxon>
        <taxon>Metazoa</taxon>
        <taxon>Ecdysozoa</taxon>
        <taxon>Arthropoda</taxon>
        <taxon>Chelicerata</taxon>
        <taxon>Arachnida</taxon>
        <taxon>Acari</taxon>
        <taxon>Acariformes</taxon>
        <taxon>Sarcoptiformes</taxon>
        <taxon>Astigmata</taxon>
        <taxon>Psoroptidia</taxon>
        <taxon>Analgoidea</taxon>
        <taxon>Pyroglyphidae</taxon>
        <taxon>Dermatophagoidinae</taxon>
        <taxon>Dermatophagoides</taxon>
    </lineage>
</organism>
<reference evidence="3" key="1">
    <citation type="submission" date="2013-05" db="EMBL/GenBank/DDBJ databases">
        <authorList>
            <person name="Yim A.K.Y."/>
            <person name="Chan T.F."/>
            <person name="Ji K.M."/>
            <person name="Liu X.Y."/>
            <person name="Zhou J.W."/>
            <person name="Li R.Q."/>
            <person name="Yang K.Y."/>
            <person name="Li J."/>
            <person name="Li M."/>
            <person name="Law P.T.W."/>
            <person name="Wu Y.L."/>
            <person name="Cai Z.L."/>
            <person name="Qin H."/>
            <person name="Bao Y."/>
            <person name="Leung R.K.K."/>
            <person name="Ng P.K.S."/>
            <person name="Zou J."/>
            <person name="Zhong X.J."/>
            <person name="Ran P.X."/>
            <person name="Zhong N.S."/>
            <person name="Liu Z.G."/>
            <person name="Tsui S.K.W."/>
        </authorList>
    </citation>
    <scope>NUCLEOTIDE SEQUENCE</scope>
    <source>
        <strain evidence="3">Derf</strain>
        <tissue evidence="3">Whole organism</tissue>
    </source>
</reference>
<feature type="region of interest" description="Disordered" evidence="1">
    <location>
        <begin position="133"/>
        <end position="209"/>
    </location>
</feature>